<dbReference type="EMBL" id="JBGGTQ010000003">
    <property type="protein sequence ID" value="MEZ0492200.1"/>
    <property type="molecule type" value="Genomic_DNA"/>
</dbReference>
<dbReference type="RefSeq" id="WP_370718238.1">
    <property type="nucleotide sequence ID" value="NZ_JBGGTQ010000003.1"/>
</dbReference>
<sequence length="69" mass="7716">MSYVEEQLLRERLATAHRDAARIRAARVLRARRRAEVAARRALVLAVRADRAAELAEDLVAPDRGLLAV</sequence>
<comment type="caution">
    <text evidence="1">The sequence shown here is derived from an EMBL/GenBank/DDBJ whole genome shotgun (WGS) entry which is preliminary data.</text>
</comment>
<organism evidence="1 2">
    <name type="scientific">Kineococcus mangrovi</name>
    <dbReference type="NCBI Taxonomy" id="1660183"/>
    <lineage>
        <taxon>Bacteria</taxon>
        <taxon>Bacillati</taxon>
        <taxon>Actinomycetota</taxon>
        <taxon>Actinomycetes</taxon>
        <taxon>Kineosporiales</taxon>
        <taxon>Kineosporiaceae</taxon>
        <taxon>Kineococcus</taxon>
    </lineage>
</organism>
<evidence type="ECO:0000313" key="2">
    <source>
        <dbReference type="Proteomes" id="UP001566476"/>
    </source>
</evidence>
<name>A0ABV4I0J5_9ACTN</name>
<proteinExistence type="predicted"/>
<gene>
    <name evidence="1" type="ORF">AB2L28_08100</name>
</gene>
<evidence type="ECO:0000313" key="1">
    <source>
        <dbReference type="EMBL" id="MEZ0492200.1"/>
    </source>
</evidence>
<protein>
    <submittedName>
        <fullName evidence="1">Uncharacterized protein</fullName>
    </submittedName>
</protein>
<dbReference type="Proteomes" id="UP001566476">
    <property type="component" value="Unassembled WGS sequence"/>
</dbReference>
<reference evidence="1 2" key="1">
    <citation type="submission" date="2024-07" db="EMBL/GenBank/DDBJ databases">
        <authorList>
            <person name="Thanompreechachai J."/>
            <person name="Duangmal K."/>
        </authorList>
    </citation>
    <scope>NUCLEOTIDE SEQUENCE [LARGE SCALE GENOMIC DNA]</scope>
    <source>
        <strain evidence="1 2">TBRC 1896</strain>
    </source>
</reference>
<accession>A0ABV4I0J5</accession>
<keyword evidence="2" id="KW-1185">Reference proteome</keyword>